<dbReference type="CDD" id="cd12148">
    <property type="entry name" value="fungal_TF_MHR"/>
    <property type="match status" value="1"/>
</dbReference>
<evidence type="ECO:0000256" key="4">
    <source>
        <dbReference type="ARBA" id="ARBA00023163"/>
    </source>
</evidence>
<keyword evidence="4" id="KW-0804">Transcription</keyword>
<dbReference type="InterPro" id="IPR001138">
    <property type="entry name" value="Zn2Cys6_DnaBD"/>
</dbReference>
<dbReference type="InterPro" id="IPR036864">
    <property type="entry name" value="Zn2-C6_fun-type_DNA-bd_sf"/>
</dbReference>
<keyword evidence="5" id="KW-0539">Nucleus</keyword>
<feature type="domain" description="Zn(2)-C6 fungal-type" evidence="6">
    <location>
        <begin position="17"/>
        <end position="38"/>
    </location>
</feature>
<evidence type="ECO:0000256" key="3">
    <source>
        <dbReference type="ARBA" id="ARBA00023125"/>
    </source>
</evidence>
<dbReference type="PANTHER" id="PTHR37534">
    <property type="entry name" value="TRANSCRIPTIONAL ACTIVATOR PROTEIN UGA3"/>
    <property type="match status" value="1"/>
</dbReference>
<dbReference type="Gene3D" id="4.10.240.10">
    <property type="entry name" value="Zn(2)-C6 fungal-type DNA-binding domain"/>
    <property type="match status" value="1"/>
</dbReference>
<evidence type="ECO:0000256" key="1">
    <source>
        <dbReference type="ARBA" id="ARBA00004123"/>
    </source>
</evidence>
<accession>A0ABR4J0J8</accession>
<evidence type="ECO:0000313" key="7">
    <source>
        <dbReference type="EMBL" id="KAL2833039.1"/>
    </source>
</evidence>
<dbReference type="Proteomes" id="UP001610335">
    <property type="component" value="Unassembled WGS sequence"/>
</dbReference>
<dbReference type="PANTHER" id="PTHR37534:SF46">
    <property type="entry name" value="ZN(II)2CYS6 TRANSCRIPTION FACTOR (EUROFUNG)"/>
    <property type="match status" value="1"/>
</dbReference>
<comment type="subcellular location">
    <subcellularLocation>
        <location evidence="1">Nucleus</location>
    </subcellularLocation>
</comment>
<gene>
    <name evidence="7" type="ORF">BDW59DRAFT_139080</name>
</gene>
<dbReference type="Pfam" id="PF11951">
    <property type="entry name" value="Fungal_trans_2"/>
    <property type="match status" value="1"/>
</dbReference>
<keyword evidence="8" id="KW-1185">Reference proteome</keyword>
<dbReference type="Pfam" id="PF00172">
    <property type="entry name" value="Zn_clus"/>
    <property type="match status" value="1"/>
</dbReference>
<sequence length="574" mass="64594">MPPRQRPKITKTKTFAGCWTCRRRKVKCDNRRPQCLRCGASCEGYDVDLFWMDEKEQGQRPCTVKRKAMLIRDSQLPTTCDLLEIDEMLYELDAIVEESGTGIAGAFSAFAAEEIEIIGDDAESTSSSTMSVETQLQLEMPMYLDSDRAELMHNYIHVVADLLQPAHHTQNPYRSIYAPRAMEAAVSCLVGVGGTLSQASTAVFHALLAVSAFHMHGYRPHMPRYERLGRLHRLKAVESLQRSLSSGETESDHHLIMSAMLSMVSIDLMEGSMSDFWIHLDGCEKLLLLMRNRVPSGDNQLLTICSFMSTLSRSTNPYITPKPWTRRLRSTPVSTEELLQTSPFSPDDHSLEFTYGITVKLASYMHLTISISEHLSFYQTYDLPLPASLDQARAALHQALTTWSITDEPLASVPDGHHETLSLVTCHILAFHASLIIYFHTLTGTSSGTSTQHPCCRASILRHYNRISVTNLLAAEALKLSHGMQLGWKAMAPIVWPGFIAACEAEPEERPLWRAWWMGVQKYCIGSIRTLWEVVQEVWEEDYSCSYEGDGDGDGDGPRWRRVLRRRGGRVMSG</sequence>
<dbReference type="SMART" id="SM00066">
    <property type="entry name" value="GAL4"/>
    <property type="match status" value="1"/>
</dbReference>
<reference evidence="7 8" key="1">
    <citation type="submission" date="2024-07" db="EMBL/GenBank/DDBJ databases">
        <title>Section-level genome sequencing and comparative genomics of Aspergillus sections Usti and Cavernicolus.</title>
        <authorList>
            <consortium name="Lawrence Berkeley National Laboratory"/>
            <person name="Nybo J.L."/>
            <person name="Vesth T.C."/>
            <person name="Theobald S."/>
            <person name="Frisvad J.C."/>
            <person name="Larsen T.O."/>
            <person name="Kjaerboelling I."/>
            <person name="Rothschild-Mancinelli K."/>
            <person name="Lyhne E.K."/>
            <person name="Kogle M.E."/>
            <person name="Barry K."/>
            <person name="Clum A."/>
            <person name="Na H."/>
            <person name="Ledsgaard L."/>
            <person name="Lin J."/>
            <person name="Lipzen A."/>
            <person name="Kuo A."/>
            <person name="Riley R."/>
            <person name="Mondo S."/>
            <person name="LaButti K."/>
            <person name="Haridas S."/>
            <person name="Pangalinan J."/>
            <person name="Salamov A.A."/>
            <person name="Simmons B.A."/>
            <person name="Magnuson J.K."/>
            <person name="Chen J."/>
            <person name="Drula E."/>
            <person name="Henrissat B."/>
            <person name="Wiebenga A."/>
            <person name="Lubbers R.J."/>
            <person name="Gomes A.C."/>
            <person name="Makela M.R."/>
            <person name="Stajich J."/>
            <person name="Grigoriev I.V."/>
            <person name="Mortensen U.H."/>
            <person name="De vries R.P."/>
            <person name="Baker S.E."/>
            <person name="Andersen M.R."/>
        </authorList>
    </citation>
    <scope>NUCLEOTIDE SEQUENCE [LARGE SCALE GENOMIC DNA]</scope>
    <source>
        <strain evidence="7 8">CBS 600.67</strain>
    </source>
</reference>
<proteinExistence type="predicted"/>
<evidence type="ECO:0000256" key="2">
    <source>
        <dbReference type="ARBA" id="ARBA00023015"/>
    </source>
</evidence>
<keyword evidence="2" id="KW-0805">Transcription regulation</keyword>
<dbReference type="CDD" id="cd00067">
    <property type="entry name" value="GAL4"/>
    <property type="match status" value="1"/>
</dbReference>
<organism evidence="7 8">
    <name type="scientific">Aspergillus cavernicola</name>
    <dbReference type="NCBI Taxonomy" id="176166"/>
    <lineage>
        <taxon>Eukaryota</taxon>
        <taxon>Fungi</taxon>
        <taxon>Dikarya</taxon>
        <taxon>Ascomycota</taxon>
        <taxon>Pezizomycotina</taxon>
        <taxon>Eurotiomycetes</taxon>
        <taxon>Eurotiomycetidae</taxon>
        <taxon>Eurotiales</taxon>
        <taxon>Aspergillaceae</taxon>
        <taxon>Aspergillus</taxon>
        <taxon>Aspergillus subgen. Nidulantes</taxon>
    </lineage>
</organism>
<protein>
    <submittedName>
        <fullName evidence="7">Fungal-specific transcription factor domain-containing protein</fullName>
    </submittedName>
</protein>
<comment type="caution">
    <text evidence="7">The sequence shown here is derived from an EMBL/GenBank/DDBJ whole genome shotgun (WGS) entry which is preliminary data.</text>
</comment>
<dbReference type="SUPFAM" id="SSF57701">
    <property type="entry name" value="Zn2/Cys6 DNA-binding domain"/>
    <property type="match status" value="1"/>
</dbReference>
<keyword evidence="3" id="KW-0238">DNA-binding</keyword>
<dbReference type="InterPro" id="IPR021858">
    <property type="entry name" value="Fun_TF"/>
</dbReference>
<dbReference type="PROSITE" id="PS50048">
    <property type="entry name" value="ZN2_CY6_FUNGAL_2"/>
    <property type="match status" value="1"/>
</dbReference>
<evidence type="ECO:0000256" key="5">
    <source>
        <dbReference type="ARBA" id="ARBA00023242"/>
    </source>
</evidence>
<evidence type="ECO:0000259" key="6">
    <source>
        <dbReference type="PROSITE" id="PS50048"/>
    </source>
</evidence>
<name>A0ABR4J0J8_9EURO</name>
<dbReference type="EMBL" id="JBFXLS010000005">
    <property type="protein sequence ID" value="KAL2833039.1"/>
    <property type="molecule type" value="Genomic_DNA"/>
</dbReference>
<evidence type="ECO:0000313" key="8">
    <source>
        <dbReference type="Proteomes" id="UP001610335"/>
    </source>
</evidence>